<evidence type="ECO:0000256" key="1">
    <source>
        <dbReference type="SAM" id="MobiDB-lite"/>
    </source>
</evidence>
<dbReference type="InterPro" id="IPR011990">
    <property type="entry name" value="TPR-like_helical_dom_sf"/>
</dbReference>
<dbReference type="SMART" id="SM01043">
    <property type="entry name" value="BTAD"/>
    <property type="match status" value="1"/>
</dbReference>
<feature type="compositionally biased region" description="Pro residues" evidence="1">
    <location>
        <begin position="286"/>
        <end position="298"/>
    </location>
</feature>
<feature type="region of interest" description="Disordered" evidence="1">
    <location>
        <begin position="869"/>
        <end position="892"/>
    </location>
</feature>
<gene>
    <name evidence="4" type="ORF">F8568_040365</name>
</gene>
<dbReference type="InterPro" id="IPR036779">
    <property type="entry name" value="LysM_dom_sf"/>
</dbReference>
<dbReference type="PANTHER" id="PTHR35807">
    <property type="entry name" value="TRANSCRIPTIONAL REGULATOR REDD-RELATED"/>
    <property type="match status" value="1"/>
</dbReference>
<keyword evidence="2" id="KW-1133">Transmembrane helix</keyword>
<accession>A0A6I4MNF4</accession>
<evidence type="ECO:0000256" key="2">
    <source>
        <dbReference type="SAM" id="Phobius"/>
    </source>
</evidence>
<dbReference type="InterPro" id="IPR051677">
    <property type="entry name" value="AfsR-DnrI-RedD_regulator"/>
</dbReference>
<keyword evidence="5" id="KW-1185">Reference proteome</keyword>
<name>A0A6I4MNF4_9ACTN</name>
<dbReference type="Gene3D" id="3.10.350.10">
    <property type="entry name" value="LysM domain"/>
    <property type="match status" value="1"/>
</dbReference>
<feature type="transmembrane region" description="Helical" evidence="2">
    <location>
        <begin position="107"/>
        <end position="126"/>
    </location>
</feature>
<evidence type="ECO:0000313" key="4">
    <source>
        <dbReference type="EMBL" id="MWA06500.1"/>
    </source>
</evidence>
<dbReference type="PANTHER" id="PTHR35807:SF2">
    <property type="entry name" value="TRANSCRIPTIONAL ACTIVATOR DOMAIN"/>
    <property type="match status" value="1"/>
</dbReference>
<dbReference type="InterPro" id="IPR027417">
    <property type="entry name" value="P-loop_NTPase"/>
</dbReference>
<dbReference type="Pfam" id="PF01476">
    <property type="entry name" value="LysM"/>
    <property type="match status" value="1"/>
</dbReference>
<organism evidence="4 5">
    <name type="scientific">Actinomadura physcomitrii</name>
    <dbReference type="NCBI Taxonomy" id="2650748"/>
    <lineage>
        <taxon>Bacteria</taxon>
        <taxon>Bacillati</taxon>
        <taxon>Actinomycetota</taxon>
        <taxon>Actinomycetes</taxon>
        <taxon>Streptosporangiales</taxon>
        <taxon>Thermomonosporaceae</taxon>
        <taxon>Actinomadura</taxon>
    </lineage>
</organism>
<feature type="transmembrane region" description="Helical" evidence="2">
    <location>
        <begin position="72"/>
        <end position="95"/>
    </location>
</feature>
<dbReference type="InterPro" id="IPR018392">
    <property type="entry name" value="LysM"/>
</dbReference>
<dbReference type="Proteomes" id="UP000462055">
    <property type="component" value="Unassembled WGS sequence"/>
</dbReference>
<feature type="region of interest" description="Disordered" evidence="1">
    <location>
        <begin position="230"/>
        <end position="317"/>
    </location>
</feature>
<keyword evidence="2" id="KW-0472">Membrane</keyword>
<dbReference type="InterPro" id="IPR036388">
    <property type="entry name" value="WH-like_DNA-bd_sf"/>
</dbReference>
<dbReference type="EMBL" id="WBMS02000052">
    <property type="protein sequence ID" value="MWA06500.1"/>
    <property type="molecule type" value="Genomic_DNA"/>
</dbReference>
<feature type="region of interest" description="Disordered" evidence="1">
    <location>
        <begin position="604"/>
        <end position="623"/>
    </location>
</feature>
<protein>
    <submittedName>
        <fullName evidence="4">LysM peptidoglycan-binding domain-containing protein</fullName>
    </submittedName>
</protein>
<feature type="transmembrane region" description="Helical" evidence="2">
    <location>
        <begin position="12"/>
        <end position="34"/>
    </location>
</feature>
<evidence type="ECO:0000259" key="3">
    <source>
        <dbReference type="PROSITE" id="PS51782"/>
    </source>
</evidence>
<comment type="caution">
    <text evidence="4">The sequence shown here is derived from an EMBL/GenBank/DDBJ whole genome shotgun (WGS) entry which is preliminary data.</text>
</comment>
<dbReference type="PROSITE" id="PS51782">
    <property type="entry name" value="LYSM"/>
    <property type="match status" value="1"/>
</dbReference>
<sequence length="892" mass="95307">MTSHSRAVRICRGLAALLTLGTLVIGAPIVMYMLEGSPIPDRIPDWETVSAFLMRPDTDGQAFLATLDVIGWAAWLVFTAIILTEALACLAGFTASLPRPVQPVQRLVRDMVASITLAFGTAAVLANPASASVHTTSGTAATAPHNPEDAFSASPARHDPDYQGAQLQVVERGDTLWDIARRTYGSGAQYPKIFKASRTIDQPDGLPPLTDPDELHPGQRIRLPHIHRHGTARHAPQPSAPHKATSAPHHAPGHDHRGPAAAEQYTDPRNDASEPATPPHASSVPKQPPHSPDGTPTPHPHESNKGTAPGNAPSAFTLPTGSRIGLGLAAAVSVALATGRIHRRRRARAGADVEAVTTAEPPPPDAVAKAHRANLDTYADRNQPVPTDAELVITDRDTEPPDSLILGTRDGRPTALSLHGLNLGVCGDGAVPFARALVTELLAKAHRDRAELVITQPDAETLYPHLTGELPGLTITPTLDDAAFRLEAEFVHRSRLMEAANQPDLTALRLHDPAEPLPTLLLVTSVTDETKQTLELIIRLGRRYGIGSLILGTGPADATNIRLAAGGTVTDVGGPYADILTGASLFHLTAEDAVGMLSTIRTAADDPATGSPSPAPPATESESAVIEHTLAEPPAAADGTTGHPVKLQLLGSIRVSTADGPISTGLRTSARDLLAYLALNPNGITREQGTAALWPDHTQSQANDLFKTAVTTARRALRTTTGLKEPAFINRTGILYRLDPHLFEVDLWNLSTAITRARQALDDADRTRAVQSIVDLYTADFAVGRNYEWADNHRVYLRRTVTNTLARLATDLQEQHPDDATSALEHAIKHDPYSESAYRSLMTLDARLGRHDAVQRTFHLLATRLADLGTEPTPETHQLLSDLRATPPQQAP</sequence>
<evidence type="ECO:0000313" key="5">
    <source>
        <dbReference type="Proteomes" id="UP000462055"/>
    </source>
</evidence>
<feature type="domain" description="LysM" evidence="3">
    <location>
        <begin position="166"/>
        <end position="223"/>
    </location>
</feature>
<dbReference type="SUPFAM" id="SSF48452">
    <property type="entry name" value="TPR-like"/>
    <property type="match status" value="1"/>
</dbReference>
<feature type="region of interest" description="Disordered" evidence="1">
    <location>
        <begin position="135"/>
        <end position="158"/>
    </location>
</feature>
<dbReference type="AlphaFoldDB" id="A0A6I4MNF4"/>
<keyword evidence="2" id="KW-0812">Transmembrane</keyword>
<dbReference type="InterPro" id="IPR005158">
    <property type="entry name" value="BTAD"/>
</dbReference>
<dbReference type="Gene3D" id="1.25.40.10">
    <property type="entry name" value="Tetratricopeptide repeat domain"/>
    <property type="match status" value="1"/>
</dbReference>
<dbReference type="Pfam" id="PF03704">
    <property type="entry name" value="BTAD"/>
    <property type="match status" value="1"/>
</dbReference>
<dbReference type="Gene3D" id="3.40.50.300">
    <property type="entry name" value="P-loop containing nucleotide triphosphate hydrolases"/>
    <property type="match status" value="1"/>
</dbReference>
<dbReference type="Gene3D" id="1.10.10.10">
    <property type="entry name" value="Winged helix-like DNA-binding domain superfamily/Winged helix DNA-binding domain"/>
    <property type="match status" value="1"/>
</dbReference>
<reference evidence="4" key="1">
    <citation type="submission" date="2019-12" db="EMBL/GenBank/DDBJ databases">
        <title>Actinomadura physcomitrii sp. nov., a novel actinomycete isolated from moss [Physcomitrium sphaericum (Ludw) Fuernr].</title>
        <authorList>
            <person name="Zhuang X."/>
        </authorList>
    </citation>
    <scope>NUCLEOTIDE SEQUENCE [LARGE SCALE GENOMIC DNA]</scope>
    <source>
        <strain evidence="4">LD22</strain>
    </source>
</reference>
<dbReference type="CDD" id="cd00118">
    <property type="entry name" value="LysM"/>
    <property type="match status" value="1"/>
</dbReference>
<proteinExistence type="predicted"/>
<feature type="region of interest" description="Disordered" evidence="1">
    <location>
        <begin position="198"/>
        <end position="218"/>
    </location>
</feature>
<feature type="compositionally biased region" description="Low complexity" evidence="1">
    <location>
        <begin position="605"/>
        <end position="623"/>
    </location>
</feature>
<dbReference type="RefSeq" id="WP_151599077.1">
    <property type="nucleotide sequence ID" value="NZ_WBMS02000052.1"/>
</dbReference>
<dbReference type="SMART" id="SM00257">
    <property type="entry name" value="LysM"/>
    <property type="match status" value="1"/>
</dbReference>